<name>A0A968G8N1_9SPIO</name>
<evidence type="ECO:0000313" key="2">
    <source>
        <dbReference type="EMBL" id="NIZ40011.1"/>
    </source>
</evidence>
<keyword evidence="1" id="KW-0732">Signal</keyword>
<proteinExistence type="predicted"/>
<dbReference type="AlphaFoldDB" id="A0A968G8N1"/>
<reference evidence="2 3" key="1">
    <citation type="submission" date="2020-03" db="EMBL/GenBank/DDBJ databases">
        <title>Spirochaetal bacteria isolated from arthropods constitute a novel genus Entomospira genus novum within the order Spirochaetales.</title>
        <authorList>
            <person name="Grana-Miraglia L."/>
            <person name="Sikutova S."/>
            <person name="Fingerle V."/>
            <person name="Sing A."/>
            <person name="Castillo-Ramirez S."/>
            <person name="Margos G."/>
            <person name="Rudolf I."/>
        </authorList>
    </citation>
    <scope>NUCLEOTIDE SEQUENCE [LARGE SCALE GENOMIC DNA]</scope>
    <source>
        <strain evidence="2 3">BR193</strain>
    </source>
</reference>
<feature type="signal peptide" evidence="1">
    <location>
        <begin position="1"/>
        <end position="20"/>
    </location>
</feature>
<organism evidence="2 3">
    <name type="scientific">Entomospira entomophila</name>
    <dbReference type="NCBI Taxonomy" id="2719988"/>
    <lineage>
        <taxon>Bacteria</taxon>
        <taxon>Pseudomonadati</taxon>
        <taxon>Spirochaetota</taxon>
        <taxon>Spirochaetia</taxon>
        <taxon>Spirochaetales</taxon>
        <taxon>Spirochaetaceae</taxon>
        <taxon>Entomospira</taxon>
    </lineage>
</organism>
<feature type="chain" id="PRO_5037470640" description="DUF4292 domain-containing protein" evidence="1">
    <location>
        <begin position="21"/>
        <end position="306"/>
    </location>
</feature>
<dbReference type="RefSeq" id="WP_167699620.1">
    <property type="nucleotide sequence ID" value="NZ_CP118174.1"/>
</dbReference>
<comment type="caution">
    <text evidence="2">The sequence shown here is derived from an EMBL/GenBank/DDBJ whole genome shotgun (WGS) entry which is preliminary data.</text>
</comment>
<keyword evidence="3" id="KW-1185">Reference proteome</keyword>
<dbReference type="EMBL" id="JAATLJ010000001">
    <property type="protein sequence ID" value="NIZ40011.1"/>
    <property type="molecule type" value="Genomic_DNA"/>
</dbReference>
<protein>
    <recommendedName>
        <fullName evidence="4">DUF4292 domain-containing protein</fullName>
    </recommendedName>
</protein>
<evidence type="ECO:0008006" key="4">
    <source>
        <dbReference type="Google" id="ProtNLM"/>
    </source>
</evidence>
<sequence>MKKLLYLCFALVTLTLMANAQTSVIYTEGSNITIRSTNPKGSIILNPDISSIYYFQEGFTLADPILGTPNAISLMIDGKTVTLKARDAEFKSTNGVHFELSMSFWNVPRSIFEQIANAESSLYIDLLRDGTKAYRGISLNPITEAAQGMKAELARMDRIKTHGRNNVEITKTSGSVGRVVIDVQKPKLHIFMRDDSLSITTSVEAKPVSVTINVDGKLTTMPVLMSKSKEGQLDMNFTYDENNFGKTMKSKKVWKSIVVQIANAKQFVEFTLNYDKKAKIAPMSLIRLEDDLLTDLTSRIAFLAKK</sequence>
<accession>A0A968G8N1</accession>
<evidence type="ECO:0000256" key="1">
    <source>
        <dbReference type="SAM" id="SignalP"/>
    </source>
</evidence>
<evidence type="ECO:0000313" key="3">
    <source>
        <dbReference type="Proteomes" id="UP000711995"/>
    </source>
</evidence>
<dbReference type="Proteomes" id="UP000711995">
    <property type="component" value="Unassembled WGS sequence"/>
</dbReference>
<gene>
    <name evidence="2" type="ORF">HCT14_00550</name>
</gene>